<dbReference type="PROSITE" id="PS50893">
    <property type="entry name" value="ABC_TRANSPORTER_2"/>
    <property type="match status" value="1"/>
</dbReference>
<evidence type="ECO:0000256" key="2">
    <source>
        <dbReference type="ARBA" id="ARBA00022448"/>
    </source>
</evidence>
<dbReference type="Pfam" id="PF00005">
    <property type="entry name" value="ABC_tran"/>
    <property type="match status" value="1"/>
</dbReference>
<evidence type="ECO:0000259" key="5">
    <source>
        <dbReference type="PROSITE" id="PS50893"/>
    </source>
</evidence>
<dbReference type="PANTHER" id="PTHR43776:SF8">
    <property type="entry name" value="ABC TRANSPORTER, ATP-BINDING PROTEIN"/>
    <property type="match status" value="1"/>
</dbReference>
<evidence type="ECO:0000256" key="1">
    <source>
        <dbReference type="ARBA" id="ARBA00005417"/>
    </source>
</evidence>
<dbReference type="InterPro" id="IPR017871">
    <property type="entry name" value="ABC_transporter-like_CS"/>
</dbReference>
<evidence type="ECO:0000256" key="3">
    <source>
        <dbReference type="ARBA" id="ARBA00022741"/>
    </source>
</evidence>
<dbReference type="PROSITE" id="PS00211">
    <property type="entry name" value="ABC_TRANSPORTER_1"/>
    <property type="match status" value="1"/>
</dbReference>
<name>A0A920BSL6_9BACI</name>
<dbReference type="InterPro" id="IPR050319">
    <property type="entry name" value="ABC_transp_ATP-bind"/>
</dbReference>
<proteinExistence type="inferred from homology"/>
<comment type="similarity">
    <text evidence="1">Belongs to the ABC transporter superfamily.</text>
</comment>
<dbReference type="InterPro" id="IPR013563">
    <property type="entry name" value="Oligopep_ABC_C"/>
</dbReference>
<dbReference type="FunFam" id="3.40.50.300:FF:000016">
    <property type="entry name" value="Oligopeptide ABC transporter ATP-binding component"/>
    <property type="match status" value="1"/>
</dbReference>
<dbReference type="NCBIfam" id="TIGR01727">
    <property type="entry name" value="oligo_HPY"/>
    <property type="match status" value="1"/>
</dbReference>
<dbReference type="Proteomes" id="UP000682111">
    <property type="component" value="Unassembled WGS sequence"/>
</dbReference>
<dbReference type="NCBIfam" id="NF008453">
    <property type="entry name" value="PRK11308.1"/>
    <property type="match status" value="1"/>
</dbReference>
<evidence type="ECO:0000313" key="7">
    <source>
        <dbReference type="Proteomes" id="UP000682111"/>
    </source>
</evidence>
<evidence type="ECO:0000256" key="4">
    <source>
        <dbReference type="ARBA" id="ARBA00022840"/>
    </source>
</evidence>
<dbReference type="CDD" id="cd03257">
    <property type="entry name" value="ABC_NikE_OppD_transporters"/>
    <property type="match status" value="1"/>
</dbReference>
<dbReference type="PANTHER" id="PTHR43776">
    <property type="entry name" value="TRANSPORT ATP-BINDING PROTEIN"/>
    <property type="match status" value="1"/>
</dbReference>
<dbReference type="GO" id="GO:0016887">
    <property type="term" value="F:ATP hydrolysis activity"/>
    <property type="evidence" value="ECO:0007669"/>
    <property type="project" value="InterPro"/>
</dbReference>
<reference evidence="6" key="1">
    <citation type="submission" date="2021-03" db="EMBL/GenBank/DDBJ databases">
        <title>Antimicrobial resistance genes in bacteria isolated from Japanese honey, and their potential for conferring macrolide and lincosamide resistance in the American foulbrood pathogen Paenibacillus larvae.</title>
        <authorList>
            <person name="Okamoto M."/>
            <person name="Kumagai M."/>
            <person name="Kanamori H."/>
            <person name="Takamatsu D."/>
        </authorList>
    </citation>
    <scope>NUCLEOTIDE SEQUENCE</scope>
    <source>
        <strain evidence="6">J27TS8</strain>
    </source>
</reference>
<dbReference type="GO" id="GO:0055085">
    <property type="term" value="P:transmembrane transport"/>
    <property type="evidence" value="ECO:0007669"/>
    <property type="project" value="UniProtKB-ARBA"/>
</dbReference>
<dbReference type="InterPro" id="IPR027417">
    <property type="entry name" value="P-loop_NTPase"/>
</dbReference>
<dbReference type="EMBL" id="BORC01000002">
    <property type="protein sequence ID" value="GIN61220.1"/>
    <property type="molecule type" value="Genomic_DNA"/>
</dbReference>
<gene>
    <name evidence="6" type="primary">oppF_1</name>
    <name evidence="6" type="ORF">J27TS8_12130</name>
</gene>
<dbReference type="Pfam" id="PF08352">
    <property type="entry name" value="oligo_HPY"/>
    <property type="match status" value="1"/>
</dbReference>
<protein>
    <submittedName>
        <fullName evidence="6">Peptide ABC transporter ATP-binding protein</fullName>
    </submittedName>
</protein>
<sequence>MNHQTNRTLDPILEVQKLKKYFPVTGPFGRLGGIKGQVKAVNDVTLKLYEGETYGLVGESGSGKSTTGRTILRLTEPTGGKVLFQDKDIFQASKKEVRRLRKDIQMVFQDPYSSLNPRKRIGKILEEPLIIHTNVSKNERRERVFDILEKVGLGMEHYYRFPHEFSGGQRQRIGLARALVVNPKIVICDEPVSALDVSIQSQVINLLQKLQDDFHLTYLFITHDISVVRHISDRIGVMYLGNIVEEGRNEDIFAKPLHPYTQALFSAVPRTNRGGKRERIVLKGEIPSPLNPPSGCMFHTRCPFALEKCRIEVPQRKEMKQDHYVACHLYE</sequence>
<dbReference type="GO" id="GO:0005524">
    <property type="term" value="F:ATP binding"/>
    <property type="evidence" value="ECO:0007669"/>
    <property type="project" value="UniProtKB-KW"/>
</dbReference>
<keyword evidence="2" id="KW-0813">Transport</keyword>
<evidence type="ECO:0000313" key="6">
    <source>
        <dbReference type="EMBL" id="GIN61220.1"/>
    </source>
</evidence>
<comment type="caution">
    <text evidence="6">The sequence shown here is derived from an EMBL/GenBank/DDBJ whole genome shotgun (WGS) entry which is preliminary data.</text>
</comment>
<dbReference type="GO" id="GO:0015833">
    <property type="term" value="P:peptide transport"/>
    <property type="evidence" value="ECO:0007669"/>
    <property type="project" value="InterPro"/>
</dbReference>
<dbReference type="RefSeq" id="WP_212933382.1">
    <property type="nucleotide sequence ID" value="NZ_BORC01000002.1"/>
</dbReference>
<keyword evidence="7" id="KW-1185">Reference proteome</keyword>
<keyword evidence="3" id="KW-0547">Nucleotide-binding</keyword>
<organism evidence="6 7">
    <name type="scientific">Robertmurraya siralis</name>
    <dbReference type="NCBI Taxonomy" id="77777"/>
    <lineage>
        <taxon>Bacteria</taxon>
        <taxon>Bacillati</taxon>
        <taxon>Bacillota</taxon>
        <taxon>Bacilli</taxon>
        <taxon>Bacillales</taxon>
        <taxon>Bacillaceae</taxon>
        <taxon>Robertmurraya</taxon>
    </lineage>
</organism>
<dbReference type="AlphaFoldDB" id="A0A920BSL6"/>
<keyword evidence="4 6" id="KW-0067">ATP-binding</keyword>
<accession>A0A920BSL6</accession>
<dbReference type="SMART" id="SM00382">
    <property type="entry name" value="AAA"/>
    <property type="match status" value="1"/>
</dbReference>
<dbReference type="InterPro" id="IPR003593">
    <property type="entry name" value="AAA+_ATPase"/>
</dbReference>
<dbReference type="InterPro" id="IPR003439">
    <property type="entry name" value="ABC_transporter-like_ATP-bd"/>
</dbReference>
<dbReference type="SUPFAM" id="SSF52540">
    <property type="entry name" value="P-loop containing nucleoside triphosphate hydrolases"/>
    <property type="match status" value="1"/>
</dbReference>
<dbReference type="Gene3D" id="3.40.50.300">
    <property type="entry name" value="P-loop containing nucleotide triphosphate hydrolases"/>
    <property type="match status" value="1"/>
</dbReference>
<feature type="domain" description="ABC transporter" evidence="5">
    <location>
        <begin position="13"/>
        <end position="265"/>
    </location>
</feature>